<evidence type="ECO:0000256" key="2">
    <source>
        <dbReference type="ARBA" id="ARBA00022989"/>
    </source>
</evidence>
<dbReference type="GO" id="GO:0005886">
    <property type="term" value="C:plasma membrane"/>
    <property type="evidence" value="ECO:0007669"/>
    <property type="project" value="TreeGrafter"/>
</dbReference>
<dbReference type="GO" id="GO:0005375">
    <property type="term" value="F:copper ion transmembrane transporter activity"/>
    <property type="evidence" value="ECO:0007669"/>
    <property type="project" value="UniProtKB-UniRule"/>
</dbReference>
<dbReference type="Pfam" id="PF04145">
    <property type="entry name" value="Ctr"/>
    <property type="match status" value="1"/>
</dbReference>
<keyword evidence="2 4" id="KW-1133">Transmembrane helix</keyword>
<organism evidence="5 6">
    <name type="scientific">Ascobolus immersus RN42</name>
    <dbReference type="NCBI Taxonomy" id="1160509"/>
    <lineage>
        <taxon>Eukaryota</taxon>
        <taxon>Fungi</taxon>
        <taxon>Dikarya</taxon>
        <taxon>Ascomycota</taxon>
        <taxon>Pezizomycotina</taxon>
        <taxon>Pezizomycetes</taxon>
        <taxon>Pezizales</taxon>
        <taxon>Ascobolaceae</taxon>
        <taxon>Ascobolus</taxon>
    </lineage>
</organism>
<evidence type="ECO:0000313" key="5">
    <source>
        <dbReference type="EMBL" id="RPA78600.1"/>
    </source>
</evidence>
<feature type="non-terminal residue" evidence="5">
    <location>
        <position position="147"/>
    </location>
</feature>
<keyword evidence="6" id="KW-1185">Reference proteome</keyword>
<evidence type="ECO:0000313" key="6">
    <source>
        <dbReference type="Proteomes" id="UP000275078"/>
    </source>
</evidence>
<keyword evidence="4" id="KW-0406">Ion transport</keyword>
<dbReference type="AlphaFoldDB" id="A0A3N4I3C9"/>
<keyword evidence="1 4" id="KW-0812">Transmembrane</keyword>
<comment type="similarity">
    <text evidence="4">Belongs to the copper transporter (Ctr) (TC 1.A.56) family. SLC31A subfamily.</text>
</comment>
<evidence type="ECO:0000256" key="4">
    <source>
        <dbReference type="RuleBase" id="RU367022"/>
    </source>
</evidence>
<dbReference type="PANTHER" id="PTHR12483:SF120">
    <property type="entry name" value="HIGH-AFFINITY COPPER TRANSPORTER CTRA2"/>
    <property type="match status" value="1"/>
</dbReference>
<name>A0A3N4I3C9_ASCIM</name>
<dbReference type="PANTHER" id="PTHR12483">
    <property type="entry name" value="SOLUTE CARRIER FAMILY 31 COPPER TRANSPORTERS"/>
    <property type="match status" value="1"/>
</dbReference>
<proteinExistence type="inferred from homology"/>
<evidence type="ECO:0000256" key="3">
    <source>
        <dbReference type="ARBA" id="ARBA00023136"/>
    </source>
</evidence>
<dbReference type="EMBL" id="ML119709">
    <property type="protein sequence ID" value="RPA78600.1"/>
    <property type="molecule type" value="Genomic_DNA"/>
</dbReference>
<gene>
    <name evidence="5" type="ORF">BJ508DRAFT_193808</name>
</gene>
<feature type="non-terminal residue" evidence="5">
    <location>
        <position position="1"/>
    </location>
</feature>
<dbReference type="Proteomes" id="UP000275078">
    <property type="component" value="Unassembled WGS sequence"/>
</dbReference>
<sequence>TSLFSSAFTPKTQGQYAGTIIFLIVLAIVYRGLAAYKSVLEHRWAAKSKATVVVIAGKNDGEKEGLDKTVTKEEEVVPAPSGGEKKTMPWRISTELPRACLGTVNTGIGYLLMLAVMTMNVGYFMAVLAGYFVGDLVFGRWIKGESH</sequence>
<keyword evidence="4" id="KW-0186">Copper</keyword>
<dbReference type="OrthoDB" id="73901at2759"/>
<reference evidence="5 6" key="1">
    <citation type="journal article" date="2018" name="Nat. Ecol. Evol.">
        <title>Pezizomycetes genomes reveal the molecular basis of ectomycorrhizal truffle lifestyle.</title>
        <authorList>
            <person name="Murat C."/>
            <person name="Payen T."/>
            <person name="Noel B."/>
            <person name="Kuo A."/>
            <person name="Morin E."/>
            <person name="Chen J."/>
            <person name="Kohler A."/>
            <person name="Krizsan K."/>
            <person name="Balestrini R."/>
            <person name="Da Silva C."/>
            <person name="Montanini B."/>
            <person name="Hainaut M."/>
            <person name="Levati E."/>
            <person name="Barry K.W."/>
            <person name="Belfiori B."/>
            <person name="Cichocki N."/>
            <person name="Clum A."/>
            <person name="Dockter R.B."/>
            <person name="Fauchery L."/>
            <person name="Guy J."/>
            <person name="Iotti M."/>
            <person name="Le Tacon F."/>
            <person name="Lindquist E.A."/>
            <person name="Lipzen A."/>
            <person name="Malagnac F."/>
            <person name="Mello A."/>
            <person name="Molinier V."/>
            <person name="Miyauchi S."/>
            <person name="Poulain J."/>
            <person name="Riccioni C."/>
            <person name="Rubini A."/>
            <person name="Sitrit Y."/>
            <person name="Splivallo R."/>
            <person name="Traeger S."/>
            <person name="Wang M."/>
            <person name="Zifcakova L."/>
            <person name="Wipf D."/>
            <person name="Zambonelli A."/>
            <person name="Paolocci F."/>
            <person name="Nowrousian M."/>
            <person name="Ottonello S."/>
            <person name="Baldrian P."/>
            <person name="Spatafora J.W."/>
            <person name="Henrissat B."/>
            <person name="Nagy L.G."/>
            <person name="Aury J.M."/>
            <person name="Wincker P."/>
            <person name="Grigoriev I.V."/>
            <person name="Bonfante P."/>
            <person name="Martin F.M."/>
        </authorList>
    </citation>
    <scope>NUCLEOTIDE SEQUENCE [LARGE SCALE GENOMIC DNA]</scope>
    <source>
        <strain evidence="5 6">RN42</strain>
    </source>
</reference>
<protein>
    <recommendedName>
        <fullName evidence="4">Copper transport protein</fullName>
    </recommendedName>
</protein>
<comment type="subcellular location">
    <subcellularLocation>
        <location evidence="4">Membrane</location>
        <topology evidence="4">Multi-pass membrane protein</topology>
    </subcellularLocation>
</comment>
<feature type="transmembrane region" description="Helical" evidence="4">
    <location>
        <begin position="15"/>
        <end position="33"/>
    </location>
</feature>
<evidence type="ECO:0000256" key="1">
    <source>
        <dbReference type="ARBA" id="ARBA00022692"/>
    </source>
</evidence>
<dbReference type="InterPro" id="IPR007274">
    <property type="entry name" value="Cop_transporter"/>
</dbReference>
<keyword evidence="4" id="KW-0187">Copper transport</keyword>
<dbReference type="STRING" id="1160509.A0A3N4I3C9"/>
<keyword evidence="3 4" id="KW-0472">Membrane</keyword>
<keyword evidence="4" id="KW-0813">Transport</keyword>
<accession>A0A3N4I3C9</accession>